<dbReference type="InterPro" id="IPR004826">
    <property type="entry name" value="bZIP_Maf"/>
</dbReference>
<evidence type="ECO:0000256" key="8">
    <source>
        <dbReference type="SAM" id="Coils"/>
    </source>
</evidence>
<dbReference type="PROSITE" id="PS50217">
    <property type="entry name" value="BZIP"/>
    <property type="match status" value="1"/>
</dbReference>
<keyword evidence="6" id="KW-0804">Transcription</keyword>
<dbReference type="SUPFAM" id="SSF47454">
    <property type="entry name" value="A DNA-binding domain in eukaryotic transcription factors"/>
    <property type="match status" value="1"/>
</dbReference>
<dbReference type="InterPro" id="IPR004827">
    <property type="entry name" value="bZIP"/>
</dbReference>
<keyword evidence="11" id="KW-1185">Reference proteome</keyword>
<evidence type="ECO:0000256" key="5">
    <source>
        <dbReference type="ARBA" id="ARBA00023125"/>
    </source>
</evidence>
<dbReference type="SUPFAM" id="SSF57959">
    <property type="entry name" value="Leucine zipper domain"/>
    <property type="match status" value="1"/>
</dbReference>
<dbReference type="PANTHER" id="PTHR10129">
    <property type="entry name" value="TRANSCRIPTION FACTOR MAF"/>
    <property type="match status" value="1"/>
</dbReference>
<keyword evidence="8" id="KW-0175">Coiled coil</keyword>
<evidence type="ECO:0000313" key="11">
    <source>
        <dbReference type="Proteomes" id="UP000549394"/>
    </source>
</evidence>
<dbReference type="GO" id="GO:0005634">
    <property type="term" value="C:nucleus"/>
    <property type="evidence" value="ECO:0007669"/>
    <property type="project" value="UniProtKB-SubCell"/>
</dbReference>
<comment type="subcellular location">
    <subcellularLocation>
        <location evidence="1">Nucleus</location>
    </subcellularLocation>
</comment>
<dbReference type="SMART" id="SM00338">
    <property type="entry name" value="BRLZ"/>
    <property type="match status" value="1"/>
</dbReference>
<keyword evidence="3" id="KW-0678">Repressor</keyword>
<comment type="caution">
    <text evidence="10">The sequence shown here is derived from an EMBL/GenBank/DDBJ whole genome shotgun (WGS) entry which is preliminary data.</text>
</comment>
<evidence type="ECO:0000313" key="10">
    <source>
        <dbReference type="EMBL" id="CAD5113602.1"/>
    </source>
</evidence>
<evidence type="ECO:0000259" key="9">
    <source>
        <dbReference type="PROSITE" id="PS50217"/>
    </source>
</evidence>
<sequence>MSDGSRPTYDDDSIDEPLNLATKEKRLVEFTDDELVQLSVRDLNRQLRGLPREDVLKLKQRRRTLKNRGYAASCREKRLTQREKLELERDHLKDEVFSLKEENDEMRSQLRSMQCKLQALERLAVSAKRFV</sequence>
<dbReference type="GO" id="GO:0000981">
    <property type="term" value="F:DNA-binding transcription factor activity, RNA polymerase II-specific"/>
    <property type="evidence" value="ECO:0007669"/>
    <property type="project" value="TreeGrafter"/>
</dbReference>
<protein>
    <submittedName>
        <fullName evidence="10">DgyrCDS2763</fullName>
    </submittedName>
</protein>
<keyword evidence="7" id="KW-0539">Nucleus</keyword>
<evidence type="ECO:0000256" key="4">
    <source>
        <dbReference type="ARBA" id="ARBA00023015"/>
    </source>
</evidence>
<dbReference type="Proteomes" id="UP000549394">
    <property type="component" value="Unassembled WGS sequence"/>
</dbReference>
<evidence type="ECO:0000256" key="7">
    <source>
        <dbReference type="ARBA" id="ARBA00023242"/>
    </source>
</evidence>
<gene>
    <name evidence="10" type="ORF">DGYR_LOCUS2563</name>
</gene>
<dbReference type="Pfam" id="PF03131">
    <property type="entry name" value="bZIP_Maf"/>
    <property type="match status" value="1"/>
</dbReference>
<accession>A0A7I8VCH6</accession>
<comment type="similarity">
    <text evidence="2">Belongs to the bZIP family. Maf subfamily.</text>
</comment>
<dbReference type="AlphaFoldDB" id="A0A7I8VCH6"/>
<dbReference type="InterPro" id="IPR046347">
    <property type="entry name" value="bZIP_sf"/>
</dbReference>
<evidence type="ECO:0000256" key="6">
    <source>
        <dbReference type="ARBA" id="ARBA00023163"/>
    </source>
</evidence>
<evidence type="ECO:0000256" key="1">
    <source>
        <dbReference type="ARBA" id="ARBA00004123"/>
    </source>
</evidence>
<proteinExistence type="inferred from homology"/>
<evidence type="ECO:0000256" key="3">
    <source>
        <dbReference type="ARBA" id="ARBA00022491"/>
    </source>
</evidence>
<dbReference type="Gene3D" id="1.20.5.170">
    <property type="match status" value="1"/>
</dbReference>
<keyword evidence="4" id="KW-0805">Transcription regulation</keyword>
<evidence type="ECO:0000256" key="2">
    <source>
        <dbReference type="ARBA" id="ARBA00008500"/>
    </source>
</evidence>
<dbReference type="FunFam" id="1.20.5.170:FF:000011">
    <property type="entry name" value="Transcription factor MafG, putative"/>
    <property type="match status" value="1"/>
</dbReference>
<dbReference type="InterPro" id="IPR024874">
    <property type="entry name" value="Transcription_factor_Maf_fam"/>
</dbReference>
<organism evidence="10 11">
    <name type="scientific">Dimorphilus gyrociliatus</name>
    <dbReference type="NCBI Taxonomy" id="2664684"/>
    <lineage>
        <taxon>Eukaryota</taxon>
        <taxon>Metazoa</taxon>
        <taxon>Spiralia</taxon>
        <taxon>Lophotrochozoa</taxon>
        <taxon>Annelida</taxon>
        <taxon>Polychaeta</taxon>
        <taxon>Polychaeta incertae sedis</taxon>
        <taxon>Dinophilidae</taxon>
        <taxon>Dimorphilus</taxon>
    </lineage>
</organism>
<name>A0A7I8VCH6_9ANNE</name>
<dbReference type="InterPro" id="IPR008917">
    <property type="entry name" value="TF_DNA-bd_sf"/>
</dbReference>
<keyword evidence="5" id="KW-0238">DNA-binding</keyword>
<dbReference type="OrthoDB" id="5974330at2759"/>
<feature type="coiled-coil region" evidence="8">
    <location>
        <begin position="75"/>
        <end position="123"/>
    </location>
</feature>
<dbReference type="GO" id="GO:0000978">
    <property type="term" value="F:RNA polymerase II cis-regulatory region sequence-specific DNA binding"/>
    <property type="evidence" value="ECO:0007669"/>
    <property type="project" value="TreeGrafter"/>
</dbReference>
<dbReference type="PANTHER" id="PTHR10129:SF48">
    <property type="entry name" value="MAF-S, ISOFORM B"/>
    <property type="match status" value="1"/>
</dbReference>
<reference evidence="10 11" key="1">
    <citation type="submission" date="2020-08" db="EMBL/GenBank/DDBJ databases">
        <authorList>
            <person name="Hejnol A."/>
        </authorList>
    </citation>
    <scope>NUCLEOTIDE SEQUENCE [LARGE SCALE GENOMIC DNA]</scope>
</reference>
<dbReference type="EMBL" id="CAJFCJ010000004">
    <property type="protein sequence ID" value="CAD5113602.1"/>
    <property type="molecule type" value="Genomic_DNA"/>
</dbReference>
<feature type="domain" description="BZIP" evidence="9">
    <location>
        <begin position="57"/>
        <end position="120"/>
    </location>
</feature>